<dbReference type="Proteomes" id="UP000198238">
    <property type="component" value="Chromosome"/>
</dbReference>
<evidence type="ECO:0000259" key="1">
    <source>
        <dbReference type="Pfam" id="PF01551"/>
    </source>
</evidence>
<protein>
    <submittedName>
        <fullName evidence="2">Peptidase M23</fullName>
    </submittedName>
</protein>
<feature type="domain" description="M23ase beta-sheet core" evidence="1">
    <location>
        <begin position="26"/>
        <end position="121"/>
    </location>
</feature>
<organism evidence="2 3">
    <name type="scientific">Neisseria chenwenguii</name>
    <dbReference type="NCBI Taxonomy" id="1853278"/>
    <lineage>
        <taxon>Bacteria</taxon>
        <taxon>Pseudomonadati</taxon>
        <taxon>Pseudomonadota</taxon>
        <taxon>Betaproteobacteria</taxon>
        <taxon>Neisseriales</taxon>
        <taxon>Neisseriaceae</taxon>
        <taxon>Neisseria</taxon>
    </lineage>
</organism>
<keyword evidence="3" id="KW-1185">Reference proteome</keyword>
<dbReference type="OrthoDB" id="9800107at2"/>
<sequence>MQSLINPVRGKKFADTWQAARSGGRRHEGVDIFAKKGTNVRSTTDGIVTKAGKNRLGGKVIGIQGPGAWHYYAHLSSRRVKLYERVKAGQVIGEVGKTGNAKNTPAHLHYGVYLPDGAVNPFPLIRQDD</sequence>
<dbReference type="InterPro" id="IPR011055">
    <property type="entry name" value="Dup_hybrid_motif"/>
</dbReference>
<dbReference type="KEGG" id="nei:BG910_07365"/>
<dbReference type="Pfam" id="PF01551">
    <property type="entry name" value="Peptidase_M23"/>
    <property type="match status" value="1"/>
</dbReference>
<dbReference type="PANTHER" id="PTHR21666">
    <property type="entry name" value="PEPTIDASE-RELATED"/>
    <property type="match status" value="1"/>
</dbReference>
<dbReference type="InterPro" id="IPR050570">
    <property type="entry name" value="Cell_wall_metabolism_enzyme"/>
</dbReference>
<gene>
    <name evidence="2" type="ORF">BG910_07365</name>
</gene>
<dbReference type="AlphaFoldDB" id="A0A220S4Q9"/>
<dbReference type="EMBL" id="CP022278">
    <property type="protein sequence ID" value="ASK28501.1"/>
    <property type="molecule type" value="Genomic_DNA"/>
</dbReference>
<name>A0A220S4Q9_9NEIS</name>
<accession>A0A220S4Q9</accession>
<dbReference type="PANTHER" id="PTHR21666:SF268">
    <property type="entry name" value="PEPTIDASE M23 DOMAIN-CONTAINING PROTEIN"/>
    <property type="match status" value="1"/>
</dbReference>
<dbReference type="Gene3D" id="2.70.70.10">
    <property type="entry name" value="Glucose Permease (Domain IIA)"/>
    <property type="match status" value="1"/>
</dbReference>
<reference evidence="2 3" key="1">
    <citation type="submission" date="2017-06" db="EMBL/GenBank/DDBJ databases">
        <title>Neisseria chenwenguii sp. nov., isolated from the intestinal contents of Tibetan Plateau Pika in Yushu, Qinghai Province, China.</title>
        <authorList>
            <person name="Zhang G."/>
        </authorList>
    </citation>
    <scope>NUCLEOTIDE SEQUENCE [LARGE SCALE GENOMIC DNA]</scope>
    <source>
        <strain evidence="2 3">10023</strain>
    </source>
</reference>
<evidence type="ECO:0000313" key="2">
    <source>
        <dbReference type="EMBL" id="ASK28501.1"/>
    </source>
</evidence>
<dbReference type="CDD" id="cd12797">
    <property type="entry name" value="M23_peptidase"/>
    <property type="match status" value="1"/>
</dbReference>
<evidence type="ECO:0000313" key="3">
    <source>
        <dbReference type="Proteomes" id="UP000198238"/>
    </source>
</evidence>
<proteinExistence type="predicted"/>
<dbReference type="GO" id="GO:0004222">
    <property type="term" value="F:metalloendopeptidase activity"/>
    <property type="evidence" value="ECO:0007669"/>
    <property type="project" value="TreeGrafter"/>
</dbReference>
<dbReference type="SUPFAM" id="SSF51261">
    <property type="entry name" value="Duplicated hybrid motif"/>
    <property type="match status" value="1"/>
</dbReference>
<dbReference type="InterPro" id="IPR016047">
    <property type="entry name" value="M23ase_b-sheet_dom"/>
</dbReference>